<dbReference type="Gene3D" id="1.20.1250.20">
    <property type="entry name" value="MFS general substrate transporter like domains"/>
    <property type="match status" value="2"/>
</dbReference>
<feature type="compositionally biased region" description="Polar residues" evidence="7">
    <location>
        <begin position="449"/>
        <end position="461"/>
    </location>
</feature>
<comment type="caution">
    <text evidence="10">The sequence shown here is derived from an EMBL/GenBank/DDBJ whole genome shotgun (WGS) entry which is preliminary data.</text>
</comment>
<dbReference type="Pfam" id="PF07690">
    <property type="entry name" value="MFS_1"/>
    <property type="match status" value="1"/>
</dbReference>
<evidence type="ECO:0000256" key="7">
    <source>
        <dbReference type="SAM" id="MobiDB-lite"/>
    </source>
</evidence>
<evidence type="ECO:0000313" key="11">
    <source>
        <dbReference type="Proteomes" id="UP001526246"/>
    </source>
</evidence>
<evidence type="ECO:0000256" key="5">
    <source>
        <dbReference type="ARBA" id="ARBA00022989"/>
    </source>
</evidence>
<feature type="transmembrane region" description="Helical" evidence="8">
    <location>
        <begin position="371"/>
        <end position="394"/>
    </location>
</feature>
<feature type="transmembrane region" description="Helical" evidence="8">
    <location>
        <begin position="400"/>
        <end position="420"/>
    </location>
</feature>
<feature type="region of interest" description="Disordered" evidence="7">
    <location>
        <begin position="436"/>
        <end position="461"/>
    </location>
</feature>
<comment type="subcellular location">
    <subcellularLocation>
        <location evidence="1">Membrane</location>
        <topology evidence="1">Multi-pass membrane protein</topology>
    </subcellularLocation>
</comment>
<dbReference type="Proteomes" id="UP001526246">
    <property type="component" value="Unassembled WGS sequence"/>
</dbReference>
<reference evidence="10 11" key="1">
    <citation type="submission" date="2022-10" db="EMBL/GenBank/DDBJ databases">
        <title>Sphingomonas sp.</title>
        <authorList>
            <person name="Jin C."/>
        </authorList>
    </citation>
    <scope>NUCLEOTIDE SEQUENCE [LARGE SCALE GENOMIC DNA]</scope>
    <source>
        <strain evidence="10 11">BN140010</strain>
    </source>
</reference>
<organism evidence="10 11">
    <name type="scientific">Sphingomonas arvum</name>
    <dbReference type="NCBI Taxonomy" id="2992113"/>
    <lineage>
        <taxon>Bacteria</taxon>
        <taxon>Pseudomonadati</taxon>
        <taxon>Pseudomonadota</taxon>
        <taxon>Alphaproteobacteria</taxon>
        <taxon>Sphingomonadales</taxon>
        <taxon>Sphingomonadaceae</taxon>
        <taxon>Sphingomonas</taxon>
    </lineage>
</organism>
<gene>
    <name evidence="10" type="ORF">OMW55_12060</name>
</gene>
<accession>A0ABT3JHS9</accession>
<feature type="transmembrane region" description="Helical" evidence="8">
    <location>
        <begin position="277"/>
        <end position="298"/>
    </location>
</feature>
<dbReference type="PROSITE" id="PS50850">
    <property type="entry name" value="MFS"/>
    <property type="match status" value="1"/>
</dbReference>
<feature type="transmembrane region" description="Helical" evidence="8">
    <location>
        <begin position="336"/>
        <end position="359"/>
    </location>
</feature>
<dbReference type="InterPro" id="IPR036259">
    <property type="entry name" value="MFS_trans_sf"/>
</dbReference>
<keyword evidence="6 8" id="KW-0472">Membrane</keyword>
<dbReference type="PANTHER" id="PTHR12778:SF10">
    <property type="entry name" value="MAJOR FACILITATOR SUPERFAMILY DOMAIN-CONTAINING PROTEIN 3"/>
    <property type="match status" value="1"/>
</dbReference>
<feature type="transmembrane region" description="Helical" evidence="8">
    <location>
        <begin position="121"/>
        <end position="143"/>
    </location>
</feature>
<evidence type="ECO:0000256" key="4">
    <source>
        <dbReference type="ARBA" id="ARBA00022692"/>
    </source>
</evidence>
<keyword evidence="4 8" id="KW-0812">Transmembrane</keyword>
<keyword evidence="5 8" id="KW-1133">Transmembrane helix</keyword>
<feature type="domain" description="Major facilitator superfamily (MFS) profile" evidence="9">
    <location>
        <begin position="25"/>
        <end position="424"/>
    </location>
</feature>
<dbReference type="NCBIfam" id="TIGR00901">
    <property type="entry name" value="2A0125"/>
    <property type="match status" value="1"/>
</dbReference>
<comment type="similarity">
    <text evidence="2">Belongs to the major facilitator superfamily.</text>
</comment>
<evidence type="ECO:0000259" key="9">
    <source>
        <dbReference type="PROSITE" id="PS50850"/>
    </source>
</evidence>
<feature type="transmembrane region" description="Helical" evidence="8">
    <location>
        <begin position="241"/>
        <end position="265"/>
    </location>
</feature>
<dbReference type="PANTHER" id="PTHR12778">
    <property type="entry name" value="SOLUTE CARRIER FAMILY 33 ACETYL-COA TRANSPORTER -RELATED"/>
    <property type="match status" value="1"/>
</dbReference>
<dbReference type="InterPro" id="IPR011701">
    <property type="entry name" value="MFS"/>
</dbReference>
<evidence type="ECO:0000313" key="10">
    <source>
        <dbReference type="EMBL" id="MCW3798541.1"/>
    </source>
</evidence>
<evidence type="ECO:0000256" key="2">
    <source>
        <dbReference type="ARBA" id="ARBA00008335"/>
    </source>
</evidence>
<feature type="transmembrane region" description="Helical" evidence="8">
    <location>
        <begin position="63"/>
        <end position="84"/>
    </location>
</feature>
<feature type="transmembrane region" description="Helical" evidence="8">
    <location>
        <begin position="310"/>
        <end position="330"/>
    </location>
</feature>
<proteinExistence type="inferred from homology"/>
<dbReference type="EMBL" id="JAPDOB010000002">
    <property type="protein sequence ID" value="MCW3798541.1"/>
    <property type="molecule type" value="Genomic_DNA"/>
</dbReference>
<dbReference type="InterPro" id="IPR004752">
    <property type="entry name" value="AmpG_permease/AT-1"/>
</dbReference>
<evidence type="ECO:0000256" key="3">
    <source>
        <dbReference type="ARBA" id="ARBA00022448"/>
    </source>
</evidence>
<dbReference type="SUPFAM" id="SSF103473">
    <property type="entry name" value="MFS general substrate transporter"/>
    <property type="match status" value="1"/>
</dbReference>
<evidence type="ECO:0000256" key="1">
    <source>
        <dbReference type="ARBA" id="ARBA00004141"/>
    </source>
</evidence>
<keyword evidence="3" id="KW-0813">Transport</keyword>
<dbReference type="InterPro" id="IPR020846">
    <property type="entry name" value="MFS_dom"/>
</dbReference>
<evidence type="ECO:0000256" key="6">
    <source>
        <dbReference type="ARBA" id="ARBA00023136"/>
    </source>
</evidence>
<protein>
    <submittedName>
        <fullName evidence="10">MFS transporter</fullName>
    </submittedName>
</protein>
<sequence length="461" mass="48668">MADERRELGWRRSLPAGLRPYTEGAPIAALFLGVSSGFPYAMIGATLTTRLKQDGIDKSTITAFSLVFLMYNLKFLWAWIIDGVRLPGLGRLGQRVSWMLVTGAAVIAAVANLAFANPADIGSVVTAAILVGIAGASFDIVIDAYRIEALEPRQLGVGSGMSQYGWRIGSAGAGALALVVSARSGWEMAYLACAGLALPAMITALIYGEPSRHRAPKDRPALAATVEAVWKPFVEFFQRRGAFLVLLFILLHKIGDTLANLTFRLLFDDLGFSNDEIALYDVGVGFWAYLIGIFIGGVMYTRLGMKRSVMISLILMAVSNFSFALLAGAGHSNLGMAGAIGFENIASGIGGVCVVAYFSALCDLRFTAAQYALISAGASIVGRFLTGTTAGALIDAMGYPNFYLMTTAAALPGILLFWLMMRMGLIDSSMGSAGVVGEGDARADAPQEGDSSLSASTSPAR</sequence>
<name>A0ABT3JHS9_9SPHN</name>
<keyword evidence="11" id="KW-1185">Reference proteome</keyword>
<evidence type="ECO:0000256" key="8">
    <source>
        <dbReference type="SAM" id="Phobius"/>
    </source>
</evidence>
<feature type="transmembrane region" description="Helical" evidence="8">
    <location>
        <begin position="96"/>
        <end position="115"/>
    </location>
</feature>
<feature type="transmembrane region" description="Helical" evidence="8">
    <location>
        <begin position="188"/>
        <end position="207"/>
    </location>
</feature>
<feature type="transmembrane region" description="Helical" evidence="8">
    <location>
        <begin position="21"/>
        <end position="43"/>
    </location>
</feature>